<accession>A0A4Y2X9K5</accession>
<dbReference type="InterPro" id="IPR050309">
    <property type="entry name" value="Type-B_Carboxylest/Lipase"/>
</dbReference>
<evidence type="ECO:0000256" key="2">
    <source>
        <dbReference type="ARBA" id="ARBA00022487"/>
    </source>
</evidence>
<dbReference type="OrthoDB" id="19653at2759"/>
<dbReference type="EC" id="3.1.1.-" evidence="5"/>
<protein>
    <recommendedName>
        <fullName evidence="5">Carboxylic ester hydrolase</fullName>
        <ecNumber evidence="5">3.1.1.-</ecNumber>
    </recommendedName>
</protein>
<sequence>LLDILEALRWVKSNIKFFGGDEGNITLFGQSSGAITIGMLMTSPLARGLFARAIFQSGSPANLDAEDNSRDFELSQNVSEAVGCTSDGNSLTDNPEEALLSPSFVRQNRSNSPCIMDMNKGLNLSMLAITAGVDQRNSELEAENYSLRIGILVYDVIP</sequence>
<dbReference type="PROSITE" id="PS00122">
    <property type="entry name" value="CARBOXYLESTERASE_B_1"/>
    <property type="match status" value="1"/>
</dbReference>
<dbReference type="EMBL" id="BGPR01073957">
    <property type="protein sequence ID" value="GBO46335.1"/>
    <property type="molecule type" value="Genomic_DNA"/>
</dbReference>
<dbReference type="GO" id="GO:0052689">
    <property type="term" value="F:carboxylic ester hydrolase activity"/>
    <property type="evidence" value="ECO:0007669"/>
    <property type="project" value="UniProtKB-KW"/>
</dbReference>
<dbReference type="Pfam" id="PF00135">
    <property type="entry name" value="COesterase"/>
    <property type="match status" value="1"/>
</dbReference>
<evidence type="ECO:0000256" key="4">
    <source>
        <dbReference type="ARBA" id="ARBA00023180"/>
    </source>
</evidence>
<keyword evidence="8" id="KW-1185">Reference proteome</keyword>
<dbReference type="InterPro" id="IPR002018">
    <property type="entry name" value="CarbesteraseB"/>
</dbReference>
<evidence type="ECO:0000313" key="8">
    <source>
        <dbReference type="Proteomes" id="UP000499080"/>
    </source>
</evidence>
<dbReference type="InterPro" id="IPR029058">
    <property type="entry name" value="AB_hydrolase_fold"/>
</dbReference>
<dbReference type="SUPFAM" id="SSF53474">
    <property type="entry name" value="alpha/beta-Hydrolases"/>
    <property type="match status" value="1"/>
</dbReference>
<evidence type="ECO:0000256" key="3">
    <source>
        <dbReference type="ARBA" id="ARBA00022801"/>
    </source>
</evidence>
<keyword evidence="4" id="KW-0325">Glycoprotein</keyword>
<comment type="similarity">
    <text evidence="1 5">Belongs to the type-B carboxylesterase/lipase family.</text>
</comment>
<organism evidence="7 8">
    <name type="scientific">Araneus ventricosus</name>
    <name type="common">Orbweaver spider</name>
    <name type="synonym">Epeira ventricosa</name>
    <dbReference type="NCBI Taxonomy" id="182803"/>
    <lineage>
        <taxon>Eukaryota</taxon>
        <taxon>Metazoa</taxon>
        <taxon>Ecdysozoa</taxon>
        <taxon>Arthropoda</taxon>
        <taxon>Chelicerata</taxon>
        <taxon>Arachnida</taxon>
        <taxon>Araneae</taxon>
        <taxon>Araneomorphae</taxon>
        <taxon>Entelegynae</taxon>
        <taxon>Araneoidea</taxon>
        <taxon>Araneidae</taxon>
        <taxon>Araneus</taxon>
    </lineage>
</organism>
<keyword evidence="3 5" id="KW-0378">Hydrolase</keyword>
<keyword evidence="2" id="KW-0719">Serine esterase</keyword>
<evidence type="ECO:0000259" key="6">
    <source>
        <dbReference type="Pfam" id="PF00135"/>
    </source>
</evidence>
<gene>
    <name evidence="7" type="primary">CES4A</name>
    <name evidence="7" type="ORF">AVEN_157744_1</name>
</gene>
<dbReference type="InterPro" id="IPR019826">
    <property type="entry name" value="Carboxylesterase_B_AS"/>
</dbReference>
<dbReference type="Proteomes" id="UP000499080">
    <property type="component" value="Unassembled WGS sequence"/>
</dbReference>
<evidence type="ECO:0000256" key="1">
    <source>
        <dbReference type="ARBA" id="ARBA00005964"/>
    </source>
</evidence>
<name>A0A4Y2X9K5_ARAVE</name>
<dbReference type="AlphaFoldDB" id="A0A4Y2X9K5"/>
<dbReference type="Gene3D" id="3.40.50.1820">
    <property type="entry name" value="alpha/beta hydrolase"/>
    <property type="match status" value="1"/>
</dbReference>
<evidence type="ECO:0000256" key="5">
    <source>
        <dbReference type="RuleBase" id="RU361235"/>
    </source>
</evidence>
<comment type="caution">
    <text evidence="7">The sequence shown here is derived from an EMBL/GenBank/DDBJ whole genome shotgun (WGS) entry which is preliminary data.</text>
</comment>
<feature type="non-terminal residue" evidence="7">
    <location>
        <position position="1"/>
    </location>
</feature>
<feature type="domain" description="Carboxylesterase type B" evidence="6">
    <location>
        <begin position="1"/>
        <end position="89"/>
    </location>
</feature>
<evidence type="ECO:0000313" key="7">
    <source>
        <dbReference type="EMBL" id="GBO46335.1"/>
    </source>
</evidence>
<proteinExistence type="inferred from homology"/>
<dbReference type="PANTHER" id="PTHR11559">
    <property type="entry name" value="CARBOXYLESTERASE"/>
    <property type="match status" value="1"/>
</dbReference>
<reference evidence="7 8" key="1">
    <citation type="journal article" date="2019" name="Sci. Rep.">
        <title>Orb-weaving spider Araneus ventricosus genome elucidates the spidroin gene catalogue.</title>
        <authorList>
            <person name="Kono N."/>
            <person name="Nakamura H."/>
            <person name="Ohtoshi R."/>
            <person name="Moran D.A.P."/>
            <person name="Shinohara A."/>
            <person name="Yoshida Y."/>
            <person name="Fujiwara M."/>
            <person name="Mori M."/>
            <person name="Tomita M."/>
            <person name="Arakawa K."/>
        </authorList>
    </citation>
    <scope>NUCLEOTIDE SEQUENCE [LARGE SCALE GENOMIC DNA]</scope>
</reference>